<gene>
    <name evidence="4" type="primary">idi_1</name>
    <name evidence="4" type="ORF">BN1048_00990</name>
</gene>
<name>A0A078LZH3_9STAP</name>
<dbReference type="eggNOG" id="COG1443">
    <property type="taxonomic scope" value="Bacteria"/>
</dbReference>
<dbReference type="HOGENOM" id="CLU_060552_1_1_9"/>
<dbReference type="Proteomes" id="UP000044136">
    <property type="component" value="Unassembled WGS sequence"/>
</dbReference>
<dbReference type="InterPro" id="IPR015797">
    <property type="entry name" value="NUDIX_hydrolase-like_dom_sf"/>
</dbReference>
<dbReference type="CDD" id="cd04693">
    <property type="entry name" value="NUDIX_Hydrolase"/>
    <property type="match status" value="1"/>
</dbReference>
<dbReference type="InterPro" id="IPR000086">
    <property type="entry name" value="NUDIX_hydrolase_dom"/>
</dbReference>
<dbReference type="PROSITE" id="PS51462">
    <property type="entry name" value="NUDIX"/>
    <property type="match status" value="1"/>
</dbReference>
<proteinExistence type="predicted"/>
<evidence type="ECO:0000256" key="1">
    <source>
        <dbReference type="ARBA" id="ARBA00001946"/>
    </source>
</evidence>
<evidence type="ECO:0000259" key="3">
    <source>
        <dbReference type="PROSITE" id="PS51462"/>
    </source>
</evidence>
<dbReference type="PROSITE" id="PS00893">
    <property type="entry name" value="NUDIX_BOX"/>
    <property type="match status" value="1"/>
</dbReference>
<evidence type="ECO:0000313" key="5">
    <source>
        <dbReference type="Proteomes" id="UP000044136"/>
    </source>
</evidence>
<feature type="domain" description="Nudix hydrolase" evidence="3">
    <location>
        <begin position="37"/>
        <end position="166"/>
    </location>
</feature>
<reference evidence="4 5" key="1">
    <citation type="submission" date="2014-07" db="EMBL/GenBank/DDBJ databases">
        <authorList>
            <person name="Urmite Genomes Urmite Genomes"/>
        </authorList>
    </citation>
    <scope>NUCLEOTIDE SEQUENCE [LARGE SCALE GENOMIC DNA]</scope>
    <source>
        <strain evidence="4 5">13MG44_air</strain>
    </source>
</reference>
<organism evidence="4 5">
    <name type="scientific">Jeotgalicoccus saudimassiliensis</name>
    <dbReference type="NCBI Taxonomy" id="1461582"/>
    <lineage>
        <taxon>Bacteria</taxon>
        <taxon>Bacillati</taxon>
        <taxon>Bacillota</taxon>
        <taxon>Bacilli</taxon>
        <taxon>Bacillales</taxon>
        <taxon>Staphylococcaceae</taxon>
        <taxon>Jeotgalicoccus</taxon>
    </lineage>
</organism>
<evidence type="ECO:0000256" key="2">
    <source>
        <dbReference type="ARBA" id="ARBA00022801"/>
    </source>
</evidence>
<dbReference type="Pfam" id="PF00293">
    <property type="entry name" value="NUDIX"/>
    <property type="match status" value="1"/>
</dbReference>
<keyword evidence="4" id="KW-0413">Isomerase</keyword>
<dbReference type="EMBL" id="CCSE01000001">
    <property type="protein sequence ID" value="CEA00528.1"/>
    <property type="molecule type" value="Genomic_DNA"/>
</dbReference>
<dbReference type="PANTHER" id="PTHR43046">
    <property type="entry name" value="GDP-MANNOSE MANNOSYL HYDROLASE"/>
    <property type="match status" value="1"/>
</dbReference>
<dbReference type="InterPro" id="IPR020084">
    <property type="entry name" value="NUDIX_hydrolase_CS"/>
</dbReference>
<dbReference type="Gene3D" id="3.90.79.10">
    <property type="entry name" value="Nucleoside Triphosphate Pyrophosphohydrolase"/>
    <property type="match status" value="1"/>
</dbReference>
<comment type="cofactor">
    <cofactor evidence="1">
        <name>Mg(2+)</name>
        <dbReference type="ChEBI" id="CHEBI:18420"/>
    </cofactor>
</comment>
<dbReference type="SUPFAM" id="SSF55811">
    <property type="entry name" value="Nudix"/>
    <property type="match status" value="1"/>
</dbReference>
<keyword evidence="2" id="KW-0378">Hydrolase</keyword>
<evidence type="ECO:0000313" key="4">
    <source>
        <dbReference type="EMBL" id="CEA00528.1"/>
    </source>
</evidence>
<accession>A0A078LZH3</accession>
<sequence>MSKHQKDAHMELWDLYDKNRKLTEHTMVRGDEMQPDTYHLVIHVAIFNSNNQMLIQKRRHDKIGAPNMWDISAGGSVTAGETSQAGAMRETKEELGLDIDLHNQLPHLSITFARGYDDIYIVNREADINELAVPNDEVSDARWADIDEIFNMINEGTFINYRQSLIQLLFDLRYQYGAVKTDYE</sequence>
<protein>
    <submittedName>
        <fullName evidence="4">Isopentenyl-diphosphate Delta-isomerase</fullName>
    </submittedName>
</protein>
<dbReference type="GO" id="GO:0016853">
    <property type="term" value="F:isomerase activity"/>
    <property type="evidence" value="ECO:0007669"/>
    <property type="project" value="UniProtKB-KW"/>
</dbReference>
<dbReference type="GO" id="GO:0016787">
    <property type="term" value="F:hydrolase activity"/>
    <property type="evidence" value="ECO:0007669"/>
    <property type="project" value="UniProtKB-KW"/>
</dbReference>
<dbReference type="STRING" id="1461582.BN1048_00990"/>
<dbReference type="PANTHER" id="PTHR43046:SF14">
    <property type="entry name" value="MUTT_NUDIX FAMILY PROTEIN"/>
    <property type="match status" value="1"/>
</dbReference>
<dbReference type="AlphaFoldDB" id="A0A078LZH3"/>
<keyword evidence="5" id="KW-1185">Reference proteome</keyword>